<dbReference type="PANTHER" id="PTHR21519">
    <property type="entry name" value="PDZ DOMAIN-CONTAINING PROTEIN 8"/>
    <property type="match status" value="1"/>
</dbReference>
<dbReference type="GO" id="GO:0044233">
    <property type="term" value="C:mitochondria-associated endoplasmic reticulum membrane contact site"/>
    <property type="evidence" value="ECO:0007669"/>
    <property type="project" value="InterPro"/>
</dbReference>
<dbReference type="GO" id="GO:0016705">
    <property type="term" value="F:oxidoreductase activity, acting on paired donors, with incorporation or reduction of molecular oxygen"/>
    <property type="evidence" value="ECO:0007669"/>
    <property type="project" value="InterPro"/>
</dbReference>
<keyword evidence="3" id="KW-0813">Transport</keyword>
<dbReference type="PROSITE" id="PS50106">
    <property type="entry name" value="PDZ"/>
    <property type="match status" value="1"/>
</dbReference>
<dbReference type="CDD" id="cd21674">
    <property type="entry name" value="SMP_PDZD8"/>
    <property type="match status" value="1"/>
</dbReference>
<comment type="subcellular location">
    <subcellularLocation>
        <location evidence="1">Membrane</location>
    </subcellularLocation>
</comment>
<evidence type="ECO:0000256" key="12">
    <source>
        <dbReference type="SAM" id="MobiDB-lite"/>
    </source>
</evidence>
<evidence type="ECO:0000256" key="8">
    <source>
        <dbReference type="ARBA" id="ARBA00023055"/>
    </source>
</evidence>
<dbReference type="EMBL" id="JABDTM020023578">
    <property type="protein sequence ID" value="KAH0815088.1"/>
    <property type="molecule type" value="Genomic_DNA"/>
</dbReference>
<name>A0A8J6HK55_TENMO</name>
<dbReference type="InterPro" id="IPR031468">
    <property type="entry name" value="SMP_LBD"/>
</dbReference>
<reference evidence="16" key="1">
    <citation type="journal article" date="2020" name="J Insects Food Feed">
        <title>The yellow mealworm (Tenebrio molitor) genome: a resource for the emerging insects as food and feed industry.</title>
        <authorList>
            <person name="Eriksson T."/>
            <person name="Andere A."/>
            <person name="Kelstrup H."/>
            <person name="Emery V."/>
            <person name="Picard C."/>
        </authorList>
    </citation>
    <scope>NUCLEOTIDE SEQUENCE</scope>
    <source>
        <strain evidence="16">Stoneville</strain>
        <tissue evidence="16">Whole head</tissue>
    </source>
</reference>
<evidence type="ECO:0000256" key="9">
    <source>
        <dbReference type="ARBA" id="ARBA00023121"/>
    </source>
</evidence>
<dbReference type="Proteomes" id="UP000719412">
    <property type="component" value="Unassembled WGS sequence"/>
</dbReference>
<dbReference type="PROSITE" id="PS00086">
    <property type="entry name" value="CYTOCHROME_P450"/>
    <property type="match status" value="1"/>
</dbReference>
<dbReference type="Gene3D" id="2.30.29.30">
    <property type="entry name" value="Pleckstrin-homology domain (PH domain)/Phosphotyrosine-binding domain (PTB)"/>
    <property type="match status" value="1"/>
</dbReference>
<dbReference type="InterPro" id="IPR041489">
    <property type="entry name" value="PDZ_6"/>
</dbReference>
<keyword evidence="10" id="KW-0472">Membrane</keyword>
<evidence type="ECO:0000256" key="3">
    <source>
        <dbReference type="ARBA" id="ARBA00022448"/>
    </source>
</evidence>
<dbReference type="GO" id="GO:0051560">
    <property type="term" value="P:mitochondrial calcium ion homeostasis"/>
    <property type="evidence" value="ECO:0007669"/>
    <property type="project" value="InterPro"/>
</dbReference>
<dbReference type="InterPro" id="IPR001128">
    <property type="entry name" value="Cyt_P450"/>
</dbReference>
<feature type="domain" description="SMP-LTD" evidence="15">
    <location>
        <begin position="232"/>
        <end position="420"/>
    </location>
</feature>
<dbReference type="Pfam" id="PF17820">
    <property type="entry name" value="PDZ_6"/>
    <property type="match status" value="1"/>
</dbReference>
<dbReference type="GO" id="GO:0005506">
    <property type="term" value="F:iron ion binding"/>
    <property type="evidence" value="ECO:0007669"/>
    <property type="project" value="InterPro"/>
</dbReference>
<keyword evidence="6" id="KW-0862">Zinc</keyword>
<dbReference type="InterPro" id="IPR058801">
    <property type="entry name" value="PDZD8_N"/>
</dbReference>
<comment type="caution">
    <text evidence="16">The sequence shown here is derived from an EMBL/GenBank/DDBJ whole genome shotgun (WGS) entry which is preliminary data.</text>
</comment>
<keyword evidence="11" id="KW-0349">Heme</keyword>
<evidence type="ECO:0000256" key="4">
    <source>
        <dbReference type="ARBA" id="ARBA00022553"/>
    </source>
</evidence>
<feature type="domain" description="Phorbol-ester/DAG-type" evidence="13">
    <location>
        <begin position="904"/>
        <end position="954"/>
    </location>
</feature>
<keyword evidence="8" id="KW-0445">Lipid transport</keyword>
<dbReference type="GO" id="GO:0005739">
    <property type="term" value="C:mitochondrion"/>
    <property type="evidence" value="ECO:0007669"/>
    <property type="project" value="GOC"/>
</dbReference>
<dbReference type="Pfam" id="PF16979">
    <property type="entry name" value="SIN1_PH"/>
    <property type="match status" value="1"/>
</dbReference>
<dbReference type="InterPro" id="IPR002219">
    <property type="entry name" value="PKC_DAG/PE"/>
</dbReference>
<feature type="region of interest" description="Disordered" evidence="12">
    <location>
        <begin position="611"/>
        <end position="634"/>
    </location>
</feature>
<feature type="compositionally biased region" description="Polar residues" evidence="12">
    <location>
        <begin position="712"/>
        <end position="722"/>
    </location>
</feature>
<dbReference type="SUPFAM" id="SSF50156">
    <property type="entry name" value="PDZ domain-like"/>
    <property type="match status" value="1"/>
</dbReference>
<feature type="compositionally biased region" description="Low complexity" evidence="12">
    <location>
        <begin position="699"/>
        <end position="711"/>
    </location>
</feature>
<dbReference type="Gene3D" id="2.30.42.10">
    <property type="match status" value="1"/>
</dbReference>
<dbReference type="InterPro" id="IPR046349">
    <property type="entry name" value="C1-like_sf"/>
</dbReference>
<dbReference type="SMART" id="SM00228">
    <property type="entry name" value="PDZ"/>
    <property type="match status" value="1"/>
</dbReference>
<dbReference type="PROSITE" id="PS50081">
    <property type="entry name" value="ZF_DAG_PE_2"/>
    <property type="match status" value="1"/>
</dbReference>
<dbReference type="InterPro" id="IPR017972">
    <property type="entry name" value="Cyt_P450_CS"/>
</dbReference>
<comment type="similarity">
    <text evidence="2">Belongs to the cytochrome P450 family.</text>
</comment>
<dbReference type="InterPro" id="IPR031313">
    <property type="entry name" value="Sin1_PH_dom"/>
</dbReference>
<evidence type="ECO:0000256" key="6">
    <source>
        <dbReference type="ARBA" id="ARBA00022833"/>
    </source>
</evidence>
<keyword evidence="7" id="KW-0560">Oxidoreductase</keyword>
<dbReference type="InterPro" id="IPR001478">
    <property type="entry name" value="PDZ"/>
</dbReference>
<dbReference type="SMART" id="SM00109">
    <property type="entry name" value="C1"/>
    <property type="match status" value="1"/>
</dbReference>
<keyword evidence="5 11" id="KW-0479">Metal-binding</keyword>
<evidence type="ECO:0000256" key="2">
    <source>
        <dbReference type="ARBA" id="ARBA00010617"/>
    </source>
</evidence>
<dbReference type="Pfam" id="PF26547">
    <property type="entry name" value="PDZD8_N"/>
    <property type="match status" value="1"/>
</dbReference>
<dbReference type="CDD" id="cd20825">
    <property type="entry name" value="C1_PDZD8"/>
    <property type="match status" value="1"/>
</dbReference>
<evidence type="ECO:0008006" key="18">
    <source>
        <dbReference type="Google" id="ProtNLM"/>
    </source>
</evidence>
<keyword evidence="9" id="KW-0446">Lipid-binding</keyword>
<dbReference type="GO" id="GO:0008289">
    <property type="term" value="F:lipid binding"/>
    <property type="evidence" value="ECO:0007669"/>
    <property type="project" value="UniProtKB-KW"/>
</dbReference>
<evidence type="ECO:0000256" key="11">
    <source>
        <dbReference type="PIRSR" id="PIRSR602401-1"/>
    </source>
</evidence>
<dbReference type="SUPFAM" id="SSF48264">
    <property type="entry name" value="Cytochrome P450"/>
    <property type="match status" value="1"/>
</dbReference>
<evidence type="ECO:0000259" key="14">
    <source>
        <dbReference type="PROSITE" id="PS50106"/>
    </source>
</evidence>
<dbReference type="GO" id="GO:0006869">
    <property type="term" value="P:lipid transport"/>
    <property type="evidence" value="ECO:0007669"/>
    <property type="project" value="UniProtKB-KW"/>
</dbReference>
<organism evidence="16 17">
    <name type="scientific">Tenebrio molitor</name>
    <name type="common">Yellow mealworm beetle</name>
    <dbReference type="NCBI Taxonomy" id="7067"/>
    <lineage>
        <taxon>Eukaryota</taxon>
        <taxon>Metazoa</taxon>
        <taxon>Ecdysozoa</taxon>
        <taxon>Arthropoda</taxon>
        <taxon>Hexapoda</taxon>
        <taxon>Insecta</taxon>
        <taxon>Pterygota</taxon>
        <taxon>Neoptera</taxon>
        <taxon>Endopterygota</taxon>
        <taxon>Coleoptera</taxon>
        <taxon>Polyphaga</taxon>
        <taxon>Cucujiformia</taxon>
        <taxon>Tenebrionidae</taxon>
        <taxon>Tenebrio</taxon>
    </lineage>
</organism>
<evidence type="ECO:0000259" key="13">
    <source>
        <dbReference type="PROSITE" id="PS50081"/>
    </source>
</evidence>
<sequence length="1641" mass="187806">MEAPLYKSYKVFMINKMRTKAEMLLGISGEKIEIDPVQKNSKFVLVKQKPINHDIDMVAWCETVDSRSNRTVFRIFYAQSFGNSSGQDNVSTLNSPLQTSTVFKSYDFEADHAVAEEIVYKINLILELRSSDTRKEYLAAQERKVNFGTYSQNQNIFLSSLTSNTTKLSVLSLVSVYVLEKNQKEYYILYSYFKTSPVVEPSEKQSPTDYSLPESLKQQLENEDINDKSDATSLSVSLVLQFLFHELRHSESIKRWLYKKLSLEFEELLTKTTIGKFFEAINIRDMHLGNHFPNVKNISIEDVKLDRKEGHIDTVSLCLDLDYEGNFLLSVDAKMKFGKTAYLSIKVNKVKGLVRLQFTRHPYTHWSFSFYNDPIIELEVESHFQGRQLQSNITSLIVNQIKKAIRRKHTLPNYKIRSEKSVLSQIKSLMRLLLMRSSTKFYASYPKTKKRFCFRYKPFFIKTDPSQLDIEDSEIVPQGQLEVTCIEVTRLELSSVVQSIYCTVAVDTIPWICLYEGEDKLHMILEITMIKLKQTQLGVIFKQEKNAVAVESVSLHSCAFRSGLKPGDVVLAVENKSVTGVPQVAKFIKSVTSTHVTLRVRRIVDSYSFRRKHGDKTDPKSTTAPPNPDDTDATQLEENSFIIVENAKPDVDPPKKNKCLEKIETLERIPRSLSGSDNVSKFAQTIGNFSLRKRKTSVSERSSSEVSCKSTPTSSGPGTPQHSAHKQHSSPLLSSSIKQSISELPEMTRGNADGAEVEVSVVEVGRSKELTATSVLYFNEDFQFTLKRGIKYLNVNVWGTIDDDKDVLLGYANIPLSHVLNECFNSVLGHYMRRYFFLPPAFSHTNSQTHPLMSHSGFEHVFCYGDVLLSFIWSHDDDLEVKRKMSTDTLTSDMEQITTSPTLKHDFIRTQFHRTTHCDFCSKKIWLKDAVQCRECGLCCHKKCIAKCQTGTACVQGDKKVEQAETVQPEITMTEPPEEVQDASFTDGALKRVNSVHNLAIPGSQLLSSASKSLPPSPQRTPSRKQSIANLNPFCLCPSVLEDVQKKPDEASESVNRLLEQVMLCPADESLMDVAKETGKQLYVNLSHEEKVEKVNIMMAELKKTLDSVTMEHMELSKQMNSQESDAEKTKLAFMIGQADAKVQVSLKLAKRFTSLEDEWADAQLLNVVVSSVESYPSPTRLWIGPRLVIVVKDPHQLQIILQSSKIAKKAHIYQFLKPFLGQGLFTASGPTHKIHKKLLQPLFSLKMIEGYCDVFQRHADAFVERLRQHAGGPQFDIIFYLHDTAFESTMGIPSLLQFYKTAITVLILDLLLPDANTHSIHYKDFPKYIRRFYHILVTRIRYFWLHWDYIFEKTSYFKEQTMIKNITTTLIAEVMDTKVPETVERLKNDKTPSRATRIPSMMEVLVEMVLNNENCLSVQDCIDHLMTLMATVELSRLFFNSINNNRCFAESRHSKLNCGVYLHDARRIPRHTMVKELREALGEKKTLDMSDVSKLKYLEMCIKETMRLYPVAPFIFRDTSEDFQLDKITIPRHVTVALGFYIVHRDPKYWERPNEFYPEHFSPEATSRRHPFAFLPFSAGPRKCIAQQYSYTLMKILLGTILLNFELECDRKVEDIKLTTDISIRPIDGYPIKIKNRIFC</sequence>
<feature type="binding site" description="axial binding residue" evidence="11">
    <location>
        <position position="1585"/>
    </location>
    <ligand>
        <name>heme</name>
        <dbReference type="ChEBI" id="CHEBI:30413"/>
    </ligand>
    <ligandPart>
        <name>Fe</name>
        <dbReference type="ChEBI" id="CHEBI:18248"/>
    </ligandPart>
</feature>
<dbReference type="GO" id="GO:0016020">
    <property type="term" value="C:membrane"/>
    <property type="evidence" value="ECO:0007669"/>
    <property type="project" value="UniProtKB-SubCell"/>
</dbReference>
<keyword evidence="11" id="KW-0408">Iron</keyword>
<reference evidence="16" key="2">
    <citation type="submission" date="2021-08" db="EMBL/GenBank/DDBJ databases">
        <authorList>
            <person name="Eriksson T."/>
        </authorList>
    </citation>
    <scope>NUCLEOTIDE SEQUENCE</scope>
    <source>
        <strain evidence="16">Stoneville</strain>
        <tissue evidence="16">Whole head</tissue>
    </source>
</reference>
<evidence type="ECO:0000313" key="17">
    <source>
        <dbReference type="Proteomes" id="UP000719412"/>
    </source>
</evidence>
<accession>A0A8J6HK55</accession>
<feature type="domain" description="PDZ" evidence="14">
    <location>
        <begin position="526"/>
        <end position="581"/>
    </location>
</feature>
<dbReference type="InterPro" id="IPR002401">
    <property type="entry name" value="Cyt_P450_E_grp-I"/>
</dbReference>
<gene>
    <name evidence="16" type="ORF">GEV33_007703</name>
</gene>
<dbReference type="SUPFAM" id="SSF57889">
    <property type="entry name" value="Cysteine-rich domain"/>
    <property type="match status" value="1"/>
</dbReference>
<dbReference type="InterPro" id="IPR011993">
    <property type="entry name" value="PH-like_dom_sf"/>
</dbReference>
<feature type="region of interest" description="Disordered" evidence="12">
    <location>
        <begin position="693"/>
        <end position="732"/>
    </location>
</feature>
<dbReference type="InterPro" id="IPR036034">
    <property type="entry name" value="PDZ_sf"/>
</dbReference>
<dbReference type="PANTHER" id="PTHR21519:SF1">
    <property type="entry name" value="PDZ DOMAIN-CONTAINING PROTEIN 8"/>
    <property type="match status" value="1"/>
</dbReference>
<dbReference type="Gene3D" id="3.30.60.20">
    <property type="match status" value="1"/>
</dbReference>
<proteinExistence type="inferred from homology"/>
<evidence type="ECO:0000256" key="1">
    <source>
        <dbReference type="ARBA" id="ARBA00004370"/>
    </source>
</evidence>
<evidence type="ECO:0000256" key="5">
    <source>
        <dbReference type="ARBA" id="ARBA00022723"/>
    </source>
</evidence>
<evidence type="ECO:0000256" key="10">
    <source>
        <dbReference type="ARBA" id="ARBA00023136"/>
    </source>
</evidence>
<dbReference type="GO" id="GO:1990456">
    <property type="term" value="P:mitochondrion-endoplasmic reticulum membrane tethering"/>
    <property type="evidence" value="ECO:0007669"/>
    <property type="project" value="InterPro"/>
</dbReference>
<comment type="cofactor">
    <cofactor evidence="11">
        <name>heme</name>
        <dbReference type="ChEBI" id="CHEBI:30413"/>
    </cofactor>
</comment>
<evidence type="ECO:0000256" key="7">
    <source>
        <dbReference type="ARBA" id="ARBA00023033"/>
    </source>
</evidence>
<dbReference type="PROSITE" id="PS00479">
    <property type="entry name" value="ZF_DAG_PE_1"/>
    <property type="match status" value="1"/>
</dbReference>
<evidence type="ECO:0000259" key="15">
    <source>
        <dbReference type="PROSITE" id="PS51847"/>
    </source>
</evidence>
<keyword evidence="4" id="KW-0597">Phosphoprotein</keyword>
<protein>
    <recommendedName>
        <fullName evidence="18">PDZ domain-containing protein 8</fullName>
    </recommendedName>
</protein>
<keyword evidence="7" id="KW-0503">Monooxygenase</keyword>
<dbReference type="Pfam" id="PF00067">
    <property type="entry name" value="p450"/>
    <property type="match status" value="2"/>
</dbReference>
<dbReference type="PRINTS" id="PR00463">
    <property type="entry name" value="EP450I"/>
</dbReference>
<dbReference type="InterPro" id="IPR036396">
    <property type="entry name" value="Cyt_P450_sf"/>
</dbReference>
<keyword evidence="17" id="KW-1185">Reference proteome</keyword>
<dbReference type="GO" id="GO:0004497">
    <property type="term" value="F:monooxygenase activity"/>
    <property type="evidence" value="ECO:0007669"/>
    <property type="project" value="UniProtKB-KW"/>
</dbReference>
<evidence type="ECO:0000313" key="16">
    <source>
        <dbReference type="EMBL" id="KAH0815088.1"/>
    </source>
</evidence>
<dbReference type="Gene3D" id="1.10.630.10">
    <property type="entry name" value="Cytochrome P450"/>
    <property type="match status" value="1"/>
</dbReference>
<dbReference type="InterPro" id="IPR039275">
    <property type="entry name" value="PDZD8"/>
</dbReference>
<dbReference type="GO" id="GO:0020037">
    <property type="term" value="F:heme binding"/>
    <property type="evidence" value="ECO:0007669"/>
    <property type="project" value="InterPro"/>
</dbReference>
<dbReference type="PROSITE" id="PS51847">
    <property type="entry name" value="SMP"/>
    <property type="match status" value="1"/>
</dbReference>